<proteinExistence type="predicted"/>
<accession>A0A0A9AK18</accession>
<reference evidence="1" key="1">
    <citation type="submission" date="2014-09" db="EMBL/GenBank/DDBJ databases">
        <authorList>
            <person name="Magalhaes I.L.F."/>
            <person name="Oliveira U."/>
            <person name="Santos F.R."/>
            <person name="Vidigal T.H.D.A."/>
            <person name="Brescovit A.D."/>
            <person name="Santos A.J."/>
        </authorList>
    </citation>
    <scope>NUCLEOTIDE SEQUENCE</scope>
    <source>
        <tissue evidence="1">Shoot tissue taken approximately 20 cm above the soil surface</tissue>
    </source>
</reference>
<dbReference type="AlphaFoldDB" id="A0A0A9AK18"/>
<evidence type="ECO:0000313" key="1">
    <source>
        <dbReference type="EMBL" id="JAD51501.1"/>
    </source>
</evidence>
<reference evidence="1" key="2">
    <citation type="journal article" date="2015" name="Data Brief">
        <title>Shoot transcriptome of the giant reed, Arundo donax.</title>
        <authorList>
            <person name="Barrero R.A."/>
            <person name="Guerrero F.D."/>
            <person name="Moolhuijzen P."/>
            <person name="Goolsby J.A."/>
            <person name="Tidwell J."/>
            <person name="Bellgard S.E."/>
            <person name="Bellgard M.I."/>
        </authorList>
    </citation>
    <scope>NUCLEOTIDE SEQUENCE</scope>
    <source>
        <tissue evidence="1">Shoot tissue taken approximately 20 cm above the soil surface</tissue>
    </source>
</reference>
<organism evidence="1">
    <name type="scientific">Arundo donax</name>
    <name type="common">Giant reed</name>
    <name type="synonym">Donax arundinaceus</name>
    <dbReference type="NCBI Taxonomy" id="35708"/>
    <lineage>
        <taxon>Eukaryota</taxon>
        <taxon>Viridiplantae</taxon>
        <taxon>Streptophyta</taxon>
        <taxon>Embryophyta</taxon>
        <taxon>Tracheophyta</taxon>
        <taxon>Spermatophyta</taxon>
        <taxon>Magnoliopsida</taxon>
        <taxon>Liliopsida</taxon>
        <taxon>Poales</taxon>
        <taxon>Poaceae</taxon>
        <taxon>PACMAD clade</taxon>
        <taxon>Arundinoideae</taxon>
        <taxon>Arundineae</taxon>
        <taxon>Arundo</taxon>
    </lineage>
</organism>
<protein>
    <submittedName>
        <fullName evidence="1">Uncharacterized protein</fullName>
    </submittedName>
</protein>
<dbReference type="EMBL" id="GBRH01246394">
    <property type="protein sequence ID" value="JAD51501.1"/>
    <property type="molecule type" value="Transcribed_RNA"/>
</dbReference>
<sequence>MRCIVWKTDTWVPRATCAIATNSLYASCVGASHNTPANRMIMSGTPTHLLIKSCAELISFPIFSHSRSCDSS</sequence>
<name>A0A0A9AK18_ARUDO</name>